<dbReference type="GO" id="GO:0016773">
    <property type="term" value="F:phosphotransferase activity, alcohol group as acceptor"/>
    <property type="evidence" value="ECO:0007669"/>
    <property type="project" value="InterPro"/>
</dbReference>
<organism evidence="7 8">
    <name type="scientific">Caldicoprobacter faecalis</name>
    <dbReference type="NCBI Taxonomy" id="937334"/>
    <lineage>
        <taxon>Bacteria</taxon>
        <taxon>Bacillati</taxon>
        <taxon>Bacillota</taxon>
        <taxon>Clostridia</taxon>
        <taxon>Caldicoprobacterales</taxon>
        <taxon>Caldicoprobacteraceae</taxon>
        <taxon>Caldicoprobacter</taxon>
    </lineage>
</organism>
<dbReference type="InterPro" id="IPR018483">
    <property type="entry name" value="Carb_kinase_FGGY_CS"/>
</dbReference>
<name>A0A1I5WZ18_9FIRM</name>
<dbReference type="PANTHER" id="PTHR43095:SF5">
    <property type="entry name" value="XYLULOSE KINASE"/>
    <property type="match status" value="1"/>
</dbReference>
<dbReference type="OrthoDB" id="9805576at2"/>
<gene>
    <name evidence="7" type="ORF">SAMN05444406_12032</name>
</gene>
<dbReference type="InterPro" id="IPR000577">
    <property type="entry name" value="Carb_kinase_FGGY"/>
</dbReference>
<dbReference type="SUPFAM" id="SSF53067">
    <property type="entry name" value="Actin-like ATPase domain"/>
    <property type="match status" value="2"/>
</dbReference>
<dbReference type="CDD" id="cd07805">
    <property type="entry name" value="ASKHA_NBD_FGGY_CvXK-like"/>
    <property type="match status" value="1"/>
</dbReference>
<feature type="domain" description="Carbohydrate kinase FGGY C-terminal" evidence="6">
    <location>
        <begin position="261"/>
        <end position="455"/>
    </location>
</feature>
<evidence type="ECO:0000313" key="7">
    <source>
        <dbReference type="EMBL" id="SFQ24920.1"/>
    </source>
</evidence>
<evidence type="ECO:0000256" key="3">
    <source>
        <dbReference type="ARBA" id="ARBA00022777"/>
    </source>
</evidence>
<evidence type="ECO:0000313" key="8">
    <source>
        <dbReference type="Proteomes" id="UP000198577"/>
    </source>
</evidence>
<dbReference type="PIRSF" id="PIRSF000538">
    <property type="entry name" value="GlpK"/>
    <property type="match status" value="1"/>
</dbReference>
<evidence type="ECO:0000256" key="4">
    <source>
        <dbReference type="RuleBase" id="RU003733"/>
    </source>
</evidence>
<dbReference type="Gene3D" id="3.30.420.40">
    <property type="match status" value="2"/>
</dbReference>
<feature type="domain" description="Carbohydrate kinase FGGY N-terminal" evidence="5">
    <location>
        <begin position="7"/>
        <end position="249"/>
    </location>
</feature>
<protein>
    <submittedName>
        <fullName evidence="7">Xylulokinase</fullName>
    </submittedName>
</protein>
<keyword evidence="3 4" id="KW-0418">Kinase</keyword>
<reference evidence="7 8" key="1">
    <citation type="submission" date="2016-10" db="EMBL/GenBank/DDBJ databases">
        <authorList>
            <person name="de Groot N.N."/>
        </authorList>
    </citation>
    <scope>NUCLEOTIDE SEQUENCE [LARGE SCALE GENOMIC DNA]</scope>
    <source>
        <strain evidence="7 8">DSM 20678</strain>
    </source>
</reference>
<dbReference type="AlphaFoldDB" id="A0A1I5WZ18"/>
<dbReference type="GO" id="GO:0005975">
    <property type="term" value="P:carbohydrate metabolic process"/>
    <property type="evidence" value="ECO:0007669"/>
    <property type="project" value="InterPro"/>
</dbReference>
<dbReference type="Proteomes" id="UP000198577">
    <property type="component" value="Unassembled WGS sequence"/>
</dbReference>
<sequence length="514" mass="56826">MKEDGLIVVFDVGTTGVKCAAFEPDGERACAHTVNYDTVYPKPGWAEQNPEDYWRGIIRGTRALLEKGSICPSKISVIGLSGHMNGCIPVDASGNVLHPNIIHSDCRSQAEASYLKRVFDEWYFYSITGNRIDPHYTFTKILWLKKNYPQIYEQTAYFLNSKDYVGFKLTGNLGFTDFSDASLTCMLNINEGKWAEDVLSEAGVDVHKLPELVPSFHVLGGLSRQAADILGLRSGTPVVVGGGDGACATKGAGVVKKGQAYNYIGSSAWISTINDRPVLDKGARIFHFYDLDGTNYNVTGTVQCATIAYDWAIENIGGYELEKVEARDRVFDIIEDLARQAPVGSNGVFFVPYMMGERTPHWDENTRGGFVGLTLYHGKSHLFRSVYEGVAFALKNVLDVFEENGLKVEVLTLLGGGAKSRLWNEIMCNVYGRPIRVHSFPGEATSLGAAIAAGVGVGIFESFEDAASIIRYQRSCQPVPSEVQAYQSYYRIYNMMYRQLKPIYDEIATLVEDL</sequence>
<dbReference type="InterPro" id="IPR018485">
    <property type="entry name" value="FGGY_C"/>
</dbReference>
<evidence type="ECO:0000256" key="1">
    <source>
        <dbReference type="ARBA" id="ARBA00009156"/>
    </source>
</evidence>
<dbReference type="RefSeq" id="WP_092282502.1">
    <property type="nucleotide sequence ID" value="NZ_FOXR01000020.1"/>
</dbReference>
<dbReference type="GO" id="GO:0016301">
    <property type="term" value="F:kinase activity"/>
    <property type="evidence" value="ECO:0007669"/>
    <property type="project" value="UniProtKB-KW"/>
</dbReference>
<keyword evidence="2 4" id="KW-0808">Transferase</keyword>
<dbReference type="Pfam" id="PF00370">
    <property type="entry name" value="FGGY_N"/>
    <property type="match status" value="1"/>
</dbReference>
<dbReference type="PANTHER" id="PTHR43095">
    <property type="entry name" value="SUGAR KINASE"/>
    <property type="match status" value="1"/>
</dbReference>
<evidence type="ECO:0000259" key="5">
    <source>
        <dbReference type="Pfam" id="PF00370"/>
    </source>
</evidence>
<dbReference type="STRING" id="937334.SAMN05444406_12032"/>
<dbReference type="Pfam" id="PF02782">
    <property type="entry name" value="FGGY_C"/>
    <property type="match status" value="1"/>
</dbReference>
<evidence type="ECO:0000259" key="6">
    <source>
        <dbReference type="Pfam" id="PF02782"/>
    </source>
</evidence>
<dbReference type="InterPro" id="IPR018484">
    <property type="entry name" value="FGGY_N"/>
</dbReference>
<comment type="similarity">
    <text evidence="1 4">Belongs to the FGGY kinase family.</text>
</comment>
<dbReference type="PROSITE" id="PS00445">
    <property type="entry name" value="FGGY_KINASES_2"/>
    <property type="match status" value="1"/>
</dbReference>
<dbReference type="InterPro" id="IPR043129">
    <property type="entry name" value="ATPase_NBD"/>
</dbReference>
<dbReference type="EMBL" id="FOXR01000020">
    <property type="protein sequence ID" value="SFQ24920.1"/>
    <property type="molecule type" value="Genomic_DNA"/>
</dbReference>
<dbReference type="InterPro" id="IPR050406">
    <property type="entry name" value="FGGY_Carb_Kinase"/>
</dbReference>
<proteinExistence type="inferred from homology"/>
<evidence type="ECO:0000256" key="2">
    <source>
        <dbReference type="ARBA" id="ARBA00022679"/>
    </source>
</evidence>
<accession>A0A1I5WZ18</accession>
<keyword evidence="8" id="KW-1185">Reference proteome</keyword>